<evidence type="ECO:0000256" key="1">
    <source>
        <dbReference type="SAM" id="MobiDB-lite"/>
    </source>
</evidence>
<dbReference type="InParanoid" id="L2GJQ8"/>
<organism evidence="2 3">
    <name type="scientific">Vittaforma corneae (strain ATCC 50505)</name>
    <name type="common">Microsporidian parasite</name>
    <name type="synonym">Nosema corneum</name>
    <dbReference type="NCBI Taxonomy" id="993615"/>
    <lineage>
        <taxon>Eukaryota</taxon>
        <taxon>Fungi</taxon>
        <taxon>Fungi incertae sedis</taxon>
        <taxon>Microsporidia</taxon>
        <taxon>Nosematidae</taxon>
        <taxon>Vittaforma</taxon>
    </lineage>
</organism>
<feature type="compositionally biased region" description="Polar residues" evidence="1">
    <location>
        <begin position="50"/>
        <end position="63"/>
    </location>
</feature>
<feature type="compositionally biased region" description="Low complexity" evidence="1">
    <location>
        <begin position="33"/>
        <end position="49"/>
    </location>
</feature>
<dbReference type="VEuPathDB" id="MicrosporidiaDB:VICG_02214"/>
<dbReference type="EMBL" id="JH370289">
    <property type="protein sequence ID" value="ELA40750.1"/>
    <property type="molecule type" value="Genomic_DNA"/>
</dbReference>
<protein>
    <submittedName>
        <fullName evidence="2">Uncharacterized protein</fullName>
    </submittedName>
</protein>
<dbReference type="Proteomes" id="UP000011082">
    <property type="component" value="Unassembled WGS sequence"/>
</dbReference>
<keyword evidence="3" id="KW-1185">Reference proteome</keyword>
<feature type="region of interest" description="Disordered" evidence="1">
    <location>
        <begin position="31"/>
        <end position="64"/>
    </location>
</feature>
<dbReference type="RefSeq" id="XP_007605658.1">
    <property type="nucleotide sequence ID" value="XM_007605596.1"/>
</dbReference>
<dbReference type="AlphaFoldDB" id="L2GJQ8"/>
<name>L2GJQ8_VITCO</name>
<dbReference type="PROSITE" id="PS51257">
    <property type="entry name" value="PROKAR_LIPOPROTEIN"/>
    <property type="match status" value="1"/>
</dbReference>
<gene>
    <name evidence="2" type="ORF">VICG_02214</name>
</gene>
<reference evidence="3" key="1">
    <citation type="submission" date="2011-05" db="EMBL/GenBank/DDBJ databases">
        <title>The genome sequence of Vittaforma corneae strain ATCC 50505.</title>
        <authorList>
            <consortium name="The Broad Institute Genome Sequencing Platform"/>
            <person name="Cuomo C."/>
            <person name="Didier E."/>
            <person name="Bowers L."/>
            <person name="Young S.K."/>
            <person name="Zeng Q."/>
            <person name="Gargeya S."/>
            <person name="Fitzgerald M."/>
            <person name="Haas B."/>
            <person name="Abouelleil A."/>
            <person name="Alvarado L."/>
            <person name="Arachchi H.M."/>
            <person name="Berlin A."/>
            <person name="Chapman S.B."/>
            <person name="Gearin G."/>
            <person name="Goldberg J."/>
            <person name="Griggs A."/>
            <person name="Gujja S."/>
            <person name="Hansen M."/>
            <person name="Heiman D."/>
            <person name="Howarth C."/>
            <person name="Larimer J."/>
            <person name="Lui A."/>
            <person name="MacDonald P.J.P."/>
            <person name="McCowen C."/>
            <person name="Montmayeur A."/>
            <person name="Murphy C."/>
            <person name="Neiman D."/>
            <person name="Pearson M."/>
            <person name="Priest M."/>
            <person name="Roberts A."/>
            <person name="Saif S."/>
            <person name="Shea T."/>
            <person name="Sisk P."/>
            <person name="Stolte C."/>
            <person name="Sykes S."/>
            <person name="Wortman J."/>
            <person name="Nusbaum C."/>
            <person name="Birren B."/>
        </authorList>
    </citation>
    <scope>NUCLEOTIDE SEQUENCE [LARGE SCALE GENOMIC DNA]</scope>
    <source>
        <strain evidence="3">ATCC 50505</strain>
    </source>
</reference>
<evidence type="ECO:0000313" key="3">
    <source>
        <dbReference type="Proteomes" id="UP000011082"/>
    </source>
</evidence>
<dbReference type="GeneID" id="19882923"/>
<evidence type="ECO:0000313" key="2">
    <source>
        <dbReference type="EMBL" id="ELA40750.1"/>
    </source>
</evidence>
<sequence>MHGLSIKTVNDLIRALPVGFPILFSTGASCTATSEQEPSEQQLQSTSTPGNESDNTSASSISKSRVFKDTTGRFTTFMNHPEIIRIIDEYFGYLSLAQHGDYLRNRHEIHEVVAMKLY</sequence>
<proteinExistence type="predicted"/>
<accession>L2GJQ8</accession>
<dbReference type="HOGENOM" id="CLU_2135461_0_0_1"/>